<sequence>MQMFPCVEHDDTPWTPMAKKLSESKVALVTSAGLHLRTDKPFNHSGDSSFRVIPRSSKAGDILQSHASIGFDHTGIYRDLN</sequence>
<accession>A0A382Y559</accession>
<reference evidence="1" key="1">
    <citation type="submission" date="2018-05" db="EMBL/GenBank/DDBJ databases">
        <authorList>
            <person name="Lanie J.A."/>
            <person name="Ng W.-L."/>
            <person name="Kazmierczak K.M."/>
            <person name="Andrzejewski T.M."/>
            <person name="Davidsen T.M."/>
            <person name="Wayne K.J."/>
            <person name="Tettelin H."/>
            <person name="Glass J.I."/>
            <person name="Rusch D."/>
            <person name="Podicherti R."/>
            <person name="Tsui H.-C.T."/>
            <person name="Winkler M.E."/>
        </authorList>
    </citation>
    <scope>NUCLEOTIDE SEQUENCE</scope>
</reference>
<gene>
    <name evidence="1" type="ORF">METZ01_LOCUS431033</name>
</gene>
<organism evidence="1">
    <name type="scientific">marine metagenome</name>
    <dbReference type="NCBI Taxonomy" id="408172"/>
    <lineage>
        <taxon>unclassified sequences</taxon>
        <taxon>metagenomes</taxon>
        <taxon>ecological metagenomes</taxon>
    </lineage>
</organism>
<dbReference type="EMBL" id="UINC01172877">
    <property type="protein sequence ID" value="SVD78179.1"/>
    <property type="molecule type" value="Genomic_DNA"/>
</dbReference>
<dbReference type="AlphaFoldDB" id="A0A382Y559"/>
<protein>
    <submittedName>
        <fullName evidence="1">Uncharacterized protein</fullName>
    </submittedName>
</protein>
<name>A0A382Y559_9ZZZZ</name>
<evidence type="ECO:0000313" key="1">
    <source>
        <dbReference type="EMBL" id="SVD78179.1"/>
    </source>
</evidence>
<feature type="non-terminal residue" evidence="1">
    <location>
        <position position="81"/>
    </location>
</feature>
<proteinExistence type="predicted"/>